<comment type="caution">
    <text evidence="2">The sequence shown here is derived from an EMBL/GenBank/DDBJ whole genome shotgun (WGS) entry which is preliminary data.</text>
</comment>
<keyword evidence="3" id="KW-1185">Reference proteome</keyword>
<name>A0A2G7FWX7_9EURO</name>
<feature type="region of interest" description="Disordered" evidence="1">
    <location>
        <begin position="164"/>
        <end position="191"/>
    </location>
</feature>
<gene>
    <name evidence="2" type="ORF">AARAC_000687</name>
</gene>
<dbReference type="AlphaFoldDB" id="A0A2G7FWX7"/>
<sequence>MLDESPGTIIVIYRTRTENANSQAGVPRLPIHPTTKEFEIPTWFLLHVMVIFVRRRQFGACFFPTTAYLLQCHTSISNLGLWLVPANGRGRYYMAYNITGAHPKPLDPKHRVKTGDFRDAFAREANKRRNEAGTSKAPFSKGKRDDTKPYNERKRFSWIPYFHRTNDDEESPRDGLKKHRDQVSSLPISVT</sequence>
<protein>
    <submittedName>
        <fullName evidence="2">Uncharacterized protein</fullName>
    </submittedName>
</protein>
<feature type="region of interest" description="Disordered" evidence="1">
    <location>
        <begin position="125"/>
        <end position="151"/>
    </location>
</feature>
<dbReference type="Proteomes" id="UP000231358">
    <property type="component" value="Unassembled WGS sequence"/>
</dbReference>
<evidence type="ECO:0000313" key="2">
    <source>
        <dbReference type="EMBL" id="PIG85089.1"/>
    </source>
</evidence>
<organism evidence="2 3">
    <name type="scientific">Aspergillus arachidicola</name>
    <dbReference type="NCBI Taxonomy" id="656916"/>
    <lineage>
        <taxon>Eukaryota</taxon>
        <taxon>Fungi</taxon>
        <taxon>Dikarya</taxon>
        <taxon>Ascomycota</taxon>
        <taxon>Pezizomycotina</taxon>
        <taxon>Eurotiomycetes</taxon>
        <taxon>Eurotiomycetidae</taxon>
        <taxon>Eurotiales</taxon>
        <taxon>Aspergillaceae</taxon>
        <taxon>Aspergillus</taxon>
        <taxon>Aspergillus subgen. Circumdati</taxon>
    </lineage>
</organism>
<dbReference type="EMBL" id="NEXV01000350">
    <property type="protein sequence ID" value="PIG85089.1"/>
    <property type="molecule type" value="Genomic_DNA"/>
</dbReference>
<proteinExistence type="predicted"/>
<evidence type="ECO:0000313" key="3">
    <source>
        <dbReference type="Proteomes" id="UP000231358"/>
    </source>
</evidence>
<evidence type="ECO:0000256" key="1">
    <source>
        <dbReference type="SAM" id="MobiDB-lite"/>
    </source>
</evidence>
<feature type="compositionally biased region" description="Basic and acidic residues" evidence="1">
    <location>
        <begin position="142"/>
        <end position="151"/>
    </location>
</feature>
<reference evidence="2 3" key="1">
    <citation type="submission" date="2017-05" db="EMBL/GenBank/DDBJ databases">
        <title>Genome sequence for an aflatoxigenic pathogen of Argentinian peanut, Aspergillus arachidicola.</title>
        <authorList>
            <person name="Moore G."/>
            <person name="Beltz S.B."/>
            <person name="Mack B.M."/>
        </authorList>
    </citation>
    <scope>NUCLEOTIDE SEQUENCE [LARGE SCALE GENOMIC DNA]</scope>
    <source>
        <strain evidence="2 3">CBS 117610</strain>
    </source>
</reference>
<accession>A0A2G7FWX7</accession>